<feature type="region of interest" description="Disordered" evidence="1">
    <location>
        <begin position="682"/>
        <end position="726"/>
    </location>
</feature>
<evidence type="ECO:0000313" key="2">
    <source>
        <dbReference type="EMBL" id="KXZ54238.1"/>
    </source>
</evidence>
<dbReference type="SUPFAM" id="SSF82199">
    <property type="entry name" value="SET domain"/>
    <property type="match status" value="1"/>
</dbReference>
<evidence type="ECO:0008006" key="4">
    <source>
        <dbReference type="Google" id="ProtNLM"/>
    </source>
</evidence>
<dbReference type="EMBL" id="LSYV01000006">
    <property type="protein sequence ID" value="KXZ54238.1"/>
    <property type="molecule type" value="Genomic_DNA"/>
</dbReference>
<dbReference type="PANTHER" id="PTHR13271">
    <property type="entry name" value="UNCHARACTERIZED PUTATIVE METHYLTRANSFERASE"/>
    <property type="match status" value="1"/>
</dbReference>
<dbReference type="InterPro" id="IPR050600">
    <property type="entry name" value="SETD3_SETD6_MTase"/>
</dbReference>
<feature type="compositionally biased region" description="Low complexity" evidence="1">
    <location>
        <begin position="257"/>
        <end position="271"/>
    </location>
</feature>
<dbReference type="OrthoDB" id="535154at2759"/>
<feature type="compositionally biased region" description="Low complexity" evidence="1">
    <location>
        <begin position="706"/>
        <end position="722"/>
    </location>
</feature>
<evidence type="ECO:0000256" key="1">
    <source>
        <dbReference type="SAM" id="MobiDB-lite"/>
    </source>
</evidence>
<accession>A0A150GX28</accession>
<sequence length="789" mass="85533">MSQQERLDRLEQISGRVGELRSVFDRESLLRQMGAIDPGLYDEAAEEDLPDDRELEWIPFNDDATTHNHVQTAVEPLPDGLRHRLVATDDIEEDEALITCPLHNCLVVHLCEGLDIADSLERQEAAADFTRMQICFLDRWMQFHGDLPPALAALLCDFRIEAPNARAKMALWLLWVWDHCESAYWKQALAELPQPQDMPQMEFCDYDELAELQWLPYALPAGVRREALHQFYSRFCEQPIMQELGWEQLPPADPPADDAGGAAEAAEAGAASTSEPVDAGAKKGKAAKGGKGKGKGAAAEPAAAEQQPAAAPSRPLKPPPPFERFLWAYCHAEARSLGNGERVVFFPQADPMLYTLDQESINTTLAVVAEDGPILDEFAVLASLVPISKGQPLAASPPFAVGPVGGGGSTSQLHTQFGLVPQHGGSAADVVDLAPETGTIDDDWLKRLLDQEAATRLDLVTDPRLRHLLALAEAGQADMRQMPPVGEMLPPLQLPKLWGPGLVAGVKRLRLVEQVMPPSEEAEEVLRASLREDEQLAERLAAARQLDDGLAALGVAPSAAAGAPAPVSYEEYEQWVNEPSVTEIVELPADEGLRDTAEGRAEWRRMLAAWHSLPRVSPSTREHGLRMEAALKGAPLREAFSSRRDLARELAAADSLLESFHKVLAWFPTTIEEDEQLLARAAAPGAAAQGPAAAGRKSGRGRAGRRSGSASGSDSDSEGATAQAAGRAVTTLRGRGLVAWRLEYKRVWAQMAGMVEEYRDALALADAEAGPVPPEEEEAEEDEEAAAYA</sequence>
<comment type="caution">
    <text evidence="2">The sequence shown here is derived from an EMBL/GenBank/DDBJ whole genome shotgun (WGS) entry which is preliminary data.</text>
</comment>
<feature type="compositionally biased region" description="Acidic residues" evidence="1">
    <location>
        <begin position="774"/>
        <end position="789"/>
    </location>
</feature>
<protein>
    <recommendedName>
        <fullName evidence="4">Rubisco LSMT substrate-binding domain-containing protein</fullName>
    </recommendedName>
</protein>
<reference evidence="3" key="1">
    <citation type="journal article" date="2016" name="Nat. Commun.">
        <title>The Gonium pectorale genome demonstrates co-option of cell cycle regulation during the evolution of multicellularity.</title>
        <authorList>
            <person name="Hanschen E.R."/>
            <person name="Marriage T.N."/>
            <person name="Ferris P.J."/>
            <person name="Hamaji T."/>
            <person name="Toyoda A."/>
            <person name="Fujiyama A."/>
            <person name="Neme R."/>
            <person name="Noguchi H."/>
            <person name="Minakuchi Y."/>
            <person name="Suzuki M."/>
            <person name="Kawai-Toyooka H."/>
            <person name="Smith D.R."/>
            <person name="Sparks H."/>
            <person name="Anderson J."/>
            <person name="Bakaric R."/>
            <person name="Luria V."/>
            <person name="Karger A."/>
            <person name="Kirschner M.W."/>
            <person name="Durand P.M."/>
            <person name="Michod R.E."/>
            <person name="Nozaki H."/>
            <person name="Olson B.J."/>
        </authorList>
    </citation>
    <scope>NUCLEOTIDE SEQUENCE [LARGE SCALE GENOMIC DNA]</scope>
    <source>
        <strain evidence="3">NIES-2863</strain>
    </source>
</reference>
<keyword evidence="3" id="KW-1185">Reference proteome</keyword>
<feature type="region of interest" description="Disordered" evidence="1">
    <location>
        <begin position="247"/>
        <end position="317"/>
    </location>
</feature>
<dbReference type="Gene3D" id="3.90.1410.10">
    <property type="entry name" value="set domain protein methyltransferase, domain 1"/>
    <property type="match status" value="1"/>
</dbReference>
<gene>
    <name evidence="2" type="ORF">GPECTOR_5g329</name>
</gene>
<dbReference type="AlphaFoldDB" id="A0A150GX28"/>
<organism evidence="2 3">
    <name type="scientific">Gonium pectorale</name>
    <name type="common">Green alga</name>
    <dbReference type="NCBI Taxonomy" id="33097"/>
    <lineage>
        <taxon>Eukaryota</taxon>
        <taxon>Viridiplantae</taxon>
        <taxon>Chlorophyta</taxon>
        <taxon>core chlorophytes</taxon>
        <taxon>Chlorophyceae</taxon>
        <taxon>CS clade</taxon>
        <taxon>Chlamydomonadales</taxon>
        <taxon>Volvocaceae</taxon>
        <taxon>Gonium</taxon>
    </lineage>
</organism>
<feature type="region of interest" description="Disordered" evidence="1">
    <location>
        <begin position="766"/>
        <end position="789"/>
    </location>
</feature>
<dbReference type="InterPro" id="IPR046341">
    <property type="entry name" value="SET_dom_sf"/>
</dbReference>
<name>A0A150GX28_GONPE</name>
<feature type="compositionally biased region" description="Low complexity" evidence="1">
    <location>
        <begin position="682"/>
        <end position="696"/>
    </location>
</feature>
<dbReference type="Proteomes" id="UP000075714">
    <property type="component" value="Unassembled WGS sequence"/>
</dbReference>
<dbReference type="GO" id="GO:0016279">
    <property type="term" value="F:protein-lysine N-methyltransferase activity"/>
    <property type="evidence" value="ECO:0007669"/>
    <property type="project" value="TreeGrafter"/>
</dbReference>
<dbReference type="PANTHER" id="PTHR13271:SF145">
    <property type="entry name" value="SET DOMAIN-CONTAINING PROTEIN"/>
    <property type="match status" value="1"/>
</dbReference>
<evidence type="ECO:0000313" key="3">
    <source>
        <dbReference type="Proteomes" id="UP000075714"/>
    </source>
</evidence>
<proteinExistence type="predicted"/>
<feature type="compositionally biased region" description="Low complexity" evidence="1">
    <location>
        <begin position="296"/>
        <end position="314"/>
    </location>
</feature>
<feature type="compositionally biased region" description="Basic residues" evidence="1">
    <location>
        <begin position="282"/>
        <end position="294"/>
    </location>
</feature>